<feature type="region of interest" description="Disordered" evidence="1">
    <location>
        <begin position="78"/>
        <end position="110"/>
    </location>
</feature>
<evidence type="ECO:0000256" key="1">
    <source>
        <dbReference type="SAM" id="MobiDB-lite"/>
    </source>
</evidence>
<dbReference type="PANTHER" id="PTHR33332">
    <property type="entry name" value="REVERSE TRANSCRIPTASE DOMAIN-CONTAINING PROTEIN"/>
    <property type="match status" value="1"/>
</dbReference>
<dbReference type="AlphaFoldDB" id="A0AAN7MZU0"/>
<feature type="domain" description="Reverse transcriptase" evidence="2">
    <location>
        <begin position="174"/>
        <end position="274"/>
    </location>
</feature>
<feature type="compositionally biased region" description="Polar residues" evidence="1">
    <location>
        <begin position="78"/>
        <end position="89"/>
    </location>
</feature>
<keyword evidence="4" id="KW-1185">Reference proteome</keyword>
<evidence type="ECO:0000313" key="4">
    <source>
        <dbReference type="Proteomes" id="UP001333110"/>
    </source>
</evidence>
<evidence type="ECO:0000313" key="3">
    <source>
        <dbReference type="EMBL" id="KAK4816840.1"/>
    </source>
</evidence>
<sequence length="319" mass="34948">MPWLQQKLQEIYGAQWWPMVLVEALIMTSLCFLGLDKEAMVQELQSSLQDHTATFLHWLINVIAHKCGKEVQRQLGQQDTCTASGQEGSPTDVPRPSTSPEGTPAVSMGTSSSTLATLLVAMRENVDGIILQGLDKHQQSLHNVQGPSRRNPTPQQASEVDGKLAEQTGPEGSGTASSWRPVTSGVPQGSVLAPFLLNIFINDLGEGTKHTLSKFGDDTKLGGMAGGGGCAAMQRDYNRLEKWAHRNFMMFPKGKCKVLHLRRNNHRHLHMLGIVHLESSLAEKDLGVLVDTKLDMSKPLVDLQDTSTLLQALPPYKQD</sequence>
<feature type="region of interest" description="Disordered" evidence="1">
    <location>
        <begin position="138"/>
        <end position="182"/>
    </location>
</feature>
<comment type="caution">
    <text evidence="3">The sequence shown here is derived from an EMBL/GenBank/DDBJ whole genome shotgun (WGS) entry which is preliminary data.</text>
</comment>
<organism evidence="3 4">
    <name type="scientific">Mycteria americana</name>
    <name type="common">Wood stork</name>
    <dbReference type="NCBI Taxonomy" id="33587"/>
    <lineage>
        <taxon>Eukaryota</taxon>
        <taxon>Metazoa</taxon>
        <taxon>Chordata</taxon>
        <taxon>Craniata</taxon>
        <taxon>Vertebrata</taxon>
        <taxon>Euteleostomi</taxon>
        <taxon>Archelosauria</taxon>
        <taxon>Archosauria</taxon>
        <taxon>Dinosauria</taxon>
        <taxon>Saurischia</taxon>
        <taxon>Theropoda</taxon>
        <taxon>Coelurosauria</taxon>
        <taxon>Aves</taxon>
        <taxon>Neognathae</taxon>
        <taxon>Neoaves</taxon>
        <taxon>Aequornithes</taxon>
        <taxon>Ciconiiformes</taxon>
        <taxon>Ciconiidae</taxon>
        <taxon>Mycteria</taxon>
    </lineage>
</organism>
<dbReference type="InterPro" id="IPR000477">
    <property type="entry name" value="RT_dom"/>
</dbReference>
<evidence type="ECO:0000259" key="2">
    <source>
        <dbReference type="Pfam" id="PF00078"/>
    </source>
</evidence>
<accession>A0AAN7MZU0</accession>
<reference evidence="3 4" key="1">
    <citation type="journal article" date="2023" name="J. Hered.">
        <title>Chromosome-level genome of the wood stork (Mycteria americana) provides insight into avian chromosome evolution.</title>
        <authorList>
            <person name="Flamio R. Jr."/>
            <person name="Ramstad K.M."/>
        </authorList>
    </citation>
    <scope>NUCLEOTIDE SEQUENCE [LARGE SCALE GENOMIC DNA]</scope>
    <source>
        <strain evidence="3">JAX WOST 10</strain>
    </source>
</reference>
<protein>
    <recommendedName>
        <fullName evidence="2">Reverse transcriptase domain-containing protein</fullName>
    </recommendedName>
</protein>
<name>A0AAN7MZU0_MYCAM</name>
<gene>
    <name evidence="3" type="ORF">QYF61_023904</name>
</gene>
<dbReference type="Pfam" id="PF00078">
    <property type="entry name" value="RVT_1"/>
    <property type="match status" value="1"/>
</dbReference>
<dbReference type="Proteomes" id="UP001333110">
    <property type="component" value="Unassembled WGS sequence"/>
</dbReference>
<dbReference type="EMBL" id="JAUNZN010000009">
    <property type="protein sequence ID" value="KAK4816840.1"/>
    <property type="molecule type" value="Genomic_DNA"/>
</dbReference>
<proteinExistence type="predicted"/>
<feature type="compositionally biased region" description="Polar residues" evidence="1">
    <location>
        <begin position="140"/>
        <end position="158"/>
    </location>
</feature>